<evidence type="ECO:0000256" key="13">
    <source>
        <dbReference type="ARBA" id="ARBA00023295"/>
    </source>
</evidence>
<feature type="active site" description="Proton donor; for delta-elimination activity" evidence="15">
    <location>
        <position position="273"/>
    </location>
</feature>
<evidence type="ECO:0000256" key="8">
    <source>
        <dbReference type="ARBA" id="ARBA00022833"/>
    </source>
</evidence>
<keyword evidence="4 15" id="KW-0479">Metal-binding</keyword>
<dbReference type="SUPFAM" id="SSF57716">
    <property type="entry name" value="Glucocorticoid receptor-like (DNA-binding domain)"/>
    <property type="match status" value="1"/>
</dbReference>
<comment type="catalytic activity">
    <reaction evidence="1 15">
        <text>Hydrolysis of DNA containing ring-opened 7-methylguanine residues, releasing 2,6-diamino-4-hydroxy-5-(N-methyl)formamidopyrimidine.</text>
        <dbReference type="EC" id="3.2.2.23"/>
    </reaction>
</comment>
<dbReference type="EC" id="4.2.99.18" evidence="15"/>
<name>A0ABW8URS0_9RHOB</name>
<feature type="binding site" evidence="15">
    <location>
        <position position="162"/>
    </location>
    <ligand>
        <name>DNA</name>
        <dbReference type="ChEBI" id="CHEBI:16991"/>
    </ligand>
</feature>
<comment type="subunit">
    <text evidence="3 15">Monomer.</text>
</comment>
<dbReference type="EC" id="3.2.2.23" evidence="15"/>
<dbReference type="InterPro" id="IPR000214">
    <property type="entry name" value="Znf_DNA_glyclase/AP_lyase"/>
</dbReference>
<dbReference type="PROSITE" id="PS51066">
    <property type="entry name" value="ZF_FPG_2"/>
    <property type="match status" value="1"/>
</dbReference>
<organism evidence="18 19">
    <name type="scientific">Tateyamaria armeniaca</name>
    <dbReference type="NCBI Taxonomy" id="2518930"/>
    <lineage>
        <taxon>Bacteria</taxon>
        <taxon>Pseudomonadati</taxon>
        <taxon>Pseudomonadota</taxon>
        <taxon>Alphaproteobacteria</taxon>
        <taxon>Rhodobacterales</taxon>
        <taxon>Roseobacteraceae</taxon>
        <taxon>Tateyamaria</taxon>
    </lineage>
</organism>
<evidence type="ECO:0000256" key="4">
    <source>
        <dbReference type="ARBA" id="ARBA00022723"/>
    </source>
</evidence>
<comment type="similarity">
    <text evidence="2 15">Belongs to the FPG family.</text>
</comment>
<evidence type="ECO:0000256" key="9">
    <source>
        <dbReference type="ARBA" id="ARBA00023125"/>
    </source>
</evidence>
<dbReference type="PANTHER" id="PTHR22993:SF9">
    <property type="entry name" value="FORMAMIDOPYRIMIDINE-DNA GLYCOSYLASE"/>
    <property type="match status" value="1"/>
</dbReference>
<dbReference type="SUPFAM" id="SSF46946">
    <property type="entry name" value="S13-like H2TH domain"/>
    <property type="match status" value="1"/>
</dbReference>
<comment type="function">
    <text evidence="15">Involved in base excision repair of DNA damaged by oxidation or by mutagenic agents. Acts as DNA glycosylase that recognizes and removes damaged bases. Has a preference for oxidized purines, such as 7,8-dihydro-8-oxoguanine (8-oxoG). Has AP (apurinic/apyrimidinic) lyase activity and introduces nicks in the DNA strand. Cleaves the DNA backbone by beta-delta elimination to generate a single-strand break at the site of the removed base with both 3'- and 5'-phosphates.</text>
</comment>
<dbReference type="InterPro" id="IPR010663">
    <property type="entry name" value="Znf_FPG/IleRS"/>
</dbReference>
<comment type="cofactor">
    <cofactor evidence="15">
        <name>Zn(2+)</name>
        <dbReference type="ChEBI" id="CHEBI:29105"/>
    </cofactor>
    <text evidence="15">Binds 1 zinc ion per subunit.</text>
</comment>
<dbReference type="RefSeq" id="WP_407594175.1">
    <property type="nucleotide sequence ID" value="NZ_JBHDIY010000002.1"/>
</dbReference>
<dbReference type="PROSITE" id="PS51068">
    <property type="entry name" value="FPG_CAT"/>
    <property type="match status" value="1"/>
</dbReference>
<evidence type="ECO:0000256" key="5">
    <source>
        <dbReference type="ARBA" id="ARBA00022763"/>
    </source>
</evidence>
<keyword evidence="12 15" id="KW-0511">Multifunctional enzyme</keyword>
<evidence type="ECO:0000256" key="10">
    <source>
        <dbReference type="ARBA" id="ARBA00023204"/>
    </source>
</evidence>
<dbReference type="InterPro" id="IPR012319">
    <property type="entry name" value="FPG_cat"/>
</dbReference>
<dbReference type="SMART" id="SM01232">
    <property type="entry name" value="H2TH"/>
    <property type="match status" value="1"/>
</dbReference>
<keyword evidence="10 15" id="KW-0234">DNA repair</keyword>
<comment type="caution">
    <text evidence="18">The sequence shown here is derived from an EMBL/GenBank/DDBJ whole genome shotgun (WGS) entry which is preliminary data.</text>
</comment>
<evidence type="ECO:0000256" key="1">
    <source>
        <dbReference type="ARBA" id="ARBA00001668"/>
    </source>
</evidence>
<dbReference type="Pfam" id="PF06831">
    <property type="entry name" value="H2TH"/>
    <property type="match status" value="1"/>
</dbReference>
<evidence type="ECO:0000256" key="7">
    <source>
        <dbReference type="ARBA" id="ARBA00022801"/>
    </source>
</evidence>
<dbReference type="Gene3D" id="3.20.190.10">
    <property type="entry name" value="MutM-like, N-terminal"/>
    <property type="match status" value="1"/>
</dbReference>
<evidence type="ECO:0000313" key="19">
    <source>
        <dbReference type="Proteomes" id="UP001627408"/>
    </source>
</evidence>
<feature type="active site" description="Proton donor" evidence="15">
    <location>
        <position position="3"/>
    </location>
</feature>
<feature type="active site" description="Schiff-base intermediate with DNA" evidence="15">
    <location>
        <position position="2"/>
    </location>
</feature>
<proteinExistence type="inferred from homology"/>
<dbReference type="PANTHER" id="PTHR22993">
    <property type="entry name" value="FORMAMIDOPYRIMIDINE-DNA GLYCOSYLASE"/>
    <property type="match status" value="1"/>
</dbReference>
<dbReference type="InterPro" id="IPR015887">
    <property type="entry name" value="DNA_glyclase_Znf_dom_DNA_BS"/>
</dbReference>
<evidence type="ECO:0000313" key="18">
    <source>
        <dbReference type="EMBL" id="MFL4469424.1"/>
    </source>
</evidence>
<dbReference type="Gene3D" id="1.10.8.50">
    <property type="match status" value="1"/>
</dbReference>
<feature type="binding site" evidence="15">
    <location>
        <position position="100"/>
    </location>
    <ligand>
        <name>DNA</name>
        <dbReference type="ChEBI" id="CHEBI:16991"/>
    </ligand>
</feature>
<evidence type="ECO:0000256" key="6">
    <source>
        <dbReference type="ARBA" id="ARBA00022771"/>
    </source>
</evidence>
<keyword evidence="11 15" id="KW-0456">Lyase</keyword>
<comment type="catalytic activity">
    <reaction evidence="14 15">
        <text>2'-deoxyribonucleotide-(2'-deoxyribose 5'-phosphate)-2'-deoxyribonucleotide-DNA = a 3'-end 2'-deoxyribonucleotide-(2,3-dehydro-2,3-deoxyribose 5'-phosphate)-DNA + a 5'-end 5'-phospho-2'-deoxyribonucleoside-DNA + H(+)</text>
        <dbReference type="Rhea" id="RHEA:66592"/>
        <dbReference type="Rhea" id="RHEA-COMP:13180"/>
        <dbReference type="Rhea" id="RHEA-COMP:16897"/>
        <dbReference type="Rhea" id="RHEA-COMP:17067"/>
        <dbReference type="ChEBI" id="CHEBI:15378"/>
        <dbReference type="ChEBI" id="CHEBI:136412"/>
        <dbReference type="ChEBI" id="CHEBI:157695"/>
        <dbReference type="ChEBI" id="CHEBI:167181"/>
        <dbReference type="EC" id="4.2.99.18"/>
    </reaction>
</comment>
<evidence type="ECO:0000256" key="2">
    <source>
        <dbReference type="ARBA" id="ARBA00009409"/>
    </source>
</evidence>
<accession>A0ABW8URS0</accession>
<feature type="binding site" evidence="15">
    <location>
        <position position="119"/>
    </location>
    <ligand>
        <name>DNA</name>
        <dbReference type="ChEBI" id="CHEBI:16991"/>
    </ligand>
</feature>
<dbReference type="NCBIfam" id="NF002211">
    <property type="entry name" value="PRK01103.1"/>
    <property type="match status" value="1"/>
</dbReference>
<keyword evidence="7 15" id="KW-0378">Hydrolase</keyword>
<reference evidence="18 19" key="1">
    <citation type="submission" date="2024-08" db="EMBL/GenBank/DDBJ databases">
        <title>Tateyamaria sp. nov., isolated from marine algae.</title>
        <authorList>
            <person name="Choi B.J."/>
            <person name="Kim J.M."/>
            <person name="Lee J.K."/>
            <person name="Choi D.G."/>
            <person name="Bayburt H."/>
            <person name="Baek J.H."/>
            <person name="Han D.M."/>
            <person name="Jeon C.O."/>
        </authorList>
    </citation>
    <scope>NUCLEOTIDE SEQUENCE [LARGE SCALE GENOMIC DNA]</scope>
    <source>
        <strain evidence="18 19">KMU-156</strain>
    </source>
</reference>
<evidence type="ECO:0000256" key="11">
    <source>
        <dbReference type="ARBA" id="ARBA00023239"/>
    </source>
</evidence>
<protein>
    <recommendedName>
        <fullName evidence="15">Formamidopyrimidine-DNA glycosylase</fullName>
        <shortName evidence="15">Fapy-DNA glycosylase</shortName>
        <ecNumber evidence="15">3.2.2.23</ecNumber>
    </recommendedName>
    <alternativeName>
        <fullName evidence="15">DNA-(apurinic or apyrimidinic site) lyase MutM</fullName>
        <shortName evidence="15">AP lyase MutM</shortName>
        <ecNumber evidence="15">4.2.99.18</ecNumber>
    </alternativeName>
</protein>
<sequence>MPELPEVETVRRGLTPAMTGAVIARADVNRPDLRWPFPPGMADRLTGQHVLGLRRRSKYILADLSSGETLLIHLGMSGRMLVSGDPLGQFAHEHPAAEKHDHVVLHMDNGARITFNDPRRFGAMDLMTTDGAEQHKLLAVLGPEPLGNDFHEGHLIDAFRNKNTPVKSALLDQRIVAGLGNIYVCEALYRAQISPARKAGRIAKPRVAALVPIIRDVLTEAIEAGGSSLRDFRQADGELGYFQHRFDVYGREGEPCRTPDCGASISRIVQSGRSSFYCRSCQS</sequence>
<dbReference type="HAMAP" id="MF_00103">
    <property type="entry name" value="Fapy_DNA_glycosyl"/>
    <property type="match status" value="1"/>
</dbReference>
<dbReference type="GO" id="GO:0008534">
    <property type="term" value="F:oxidized purine nucleobase lesion DNA N-glycosylase activity"/>
    <property type="evidence" value="ECO:0007669"/>
    <property type="project" value="UniProtKB-EC"/>
</dbReference>
<feature type="active site" description="Proton donor; for beta-elimination activity" evidence="15">
    <location>
        <position position="58"/>
    </location>
</feature>
<dbReference type="InterPro" id="IPR010979">
    <property type="entry name" value="Ribosomal_uS13-like_H2TH"/>
</dbReference>
<feature type="domain" description="Formamidopyrimidine-DNA glycosylase catalytic" evidence="17">
    <location>
        <begin position="2"/>
        <end position="122"/>
    </location>
</feature>
<dbReference type="EMBL" id="JBHDIY010000002">
    <property type="protein sequence ID" value="MFL4469424.1"/>
    <property type="molecule type" value="Genomic_DNA"/>
</dbReference>
<evidence type="ECO:0000259" key="17">
    <source>
        <dbReference type="PROSITE" id="PS51068"/>
    </source>
</evidence>
<keyword evidence="5 15" id="KW-0227">DNA damage</keyword>
<dbReference type="Pfam" id="PF01149">
    <property type="entry name" value="Fapy_DNA_glyco"/>
    <property type="match status" value="1"/>
</dbReference>
<gene>
    <name evidence="15 18" type="primary">mutM</name>
    <name evidence="15" type="synonym">fpg</name>
    <name evidence="18" type="ORF">ACERZ8_05885</name>
</gene>
<keyword evidence="13 15" id="KW-0326">Glycosidase</keyword>
<evidence type="ECO:0000256" key="3">
    <source>
        <dbReference type="ARBA" id="ARBA00011245"/>
    </source>
</evidence>
<evidence type="ECO:0000256" key="14">
    <source>
        <dbReference type="ARBA" id="ARBA00044632"/>
    </source>
</evidence>
<dbReference type="Pfam" id="PF06827">
    <property type="entry name" value="zf-FPG_IleRS"/>
    <property type="match status" value="1"/>
</dbReference>
<dbReference type="InterPro" id="IPR035937">
    <property type="entry name" value="FPG_N"/>
</dbReference>
<evidence type="ECO:0000256" key="12">
    <source>
        <dbReference type="ARBA" id="ARBA00023268"/>
    </source>
</evidence>
<dbReference type="InterPro" id="IPR020629">
    <property type="entry name" value="FPG_Glyclase"/>
</dbReference>
<dbReference type="SMART" id="SM00898">
    <property type="entry name" value="Fapy_DNA_glyco"/>
    <property type="match status" value="1"/>
</dbReference>
<dbReference type="SUPFAM" id="SSF81624">
    <property type="entry name" value="N-terminal domain of MutM-like DNA repair proteins"/>
    <property type="match status" value="1"/>
</dbReference>
<evidence type="ECO:0000259" key="16">
    <source>
        <dbReference type="PROSITE" id="PS51066"/>
    </source>
</evidence>
<dbReference type="CDD" id="cd08966">
    <property type="entry name" value="EcFpg-like_N"/>
    <property type="match status" value="1"/>
</dbReference>
<dbReference type="GO" id="GO:0140078">
    <property type="term" value="F:class I DNA-(apurinic or apyrimidinic site) endonuclease activity"/>
    <property type="evidence" value="ECO:0007669"/>
    <property type="project" value="UniProtKB-EC"/>
</dbReference>
<feature type="domain" description="FPG-type" evidence="16">
    <location>
        <begin position="247"/>
        <end position="283"/>
    </location>
</feature>
<dbReference type="PROSITE" id="PS01242">
    <property type="entry name" value="ZF_FPG_1"/>
    <property type="match status" value="1"/>
</dbReference>
<keyword evidence="8 15" id="KW-0862">Zinc</keyword>
<evidence type="ECO:0000256" key="15">
    <source>
        <dbReference type="HAMAP-Rule" id="MF_00103"/>
    </source>
</evidence>
<dbReference type="NCBIfam" id="TIGR00577">
    <property type="entry name" value="fpg"/>
    <property type="match status" value="1"/>
</dbReference>
<dbReference type="InterPro" id="IPR015886">
    <property type="entry name" value="H2TH_FPG"/>
</dbReference>
<keyword evidence="19" id="KW-1185">Reference proteome</keyword>
<dbReference type="Proteomes" id="UP001627408">
    <property type="component" value="Unassembled WGS sequence"/>
</dbReference>
<keyword evidence="9 15" id="KW-0238">DNA-binding</keyword>
<keyword evidence="6 15" id="KW-0863">Zinc-finger</keyword>